<accession>A0A2N5Q175</accession>
<dbReference type="EMBL" id="NIHW01000011">
    <property type="protein sequence ID" value="PLT87762.1"/>
    <property type="molecule type" value="Genomic_DNA"/>
</dbReference>
<evidence type="ECO:0000313" key="2">
    <source>
        <dbReference type="EMBL" id="PLT87762.1"/>
    </source>
</evidence>
<protein>
    <submittedName>
        <fullName evidence="2">Uncharacterized protein</fullName>
    </submittedName>
</protein>
<organism evidence="2 3">
    <name type="scientific">Mediterraneibacter gnavus</name>
    <name type="common">Ruminococcus gnavus</name>
    <dbReference type="NCBI Taxonomy" id="33038"/>
    <lineage>
        <taxon>Bacteria</taxon>
        <taxon>Bacillati</taxon>
        <taxon>Bacillota</taxon>
        <taxon>Clostridia</taxon>
        <taxon>Lachnospirales</taxon>
        <taxon>Lachnospiraceae</taxon>
        <taxon>Mediterraneibacter</taxon>
    </lineage>
</organism>
<dbReference type="AlphaFoldDB" id="A0A2N5Q175"/>
<dbReference type="Proteomes" id="UP000234840">
    <property type="component" value="Unassembled WGS sequence"/>
</dbReference>
<evidence type="ECO:0000313" key="1">
    <source>
        <dbReference type="EMBL" id="PLT72850.1"/>
    </source>
</evidence>
<sequence>MDYRTFSLLGIICEEILMKFVYTSDKDDEIVKHEKIMLEKYSNILDSYRAIFKEYNCSLKVGYGWENFLKKEHSTNRLPFKNGYECYIYCEVQKDGTEVRIGSNDGEVDYYVLSVSWTVSSIERRFFKLNVSLSSDTDDIENDMNELFQLLSNGK</sequence>
<evidence type="ECO:0000313" key="3">
    <source>
        <dbReference type="Proteomes" id="UP000234840"/>
    </source>
</evidence>
<dbReference type="EMBL" id="NIHS01000010">
    <property type="protein sequence ID" value="PLT72850.1"/>
    <property type="molecule type" value="Genomic_DNA"/>
</dbReference>
<gene>
    <name evidence="2" type="ORF">CDL20_06090</name>
    <name evidence="1" type="ORF">CDL26_07345</name>
</gene>
<proteinExistence type="predicted"/>
<reference evidence="3 4" key="1">
    <citation type="journal article" date="2017" name="Genome Med.">
        <title>A novel Ruminococcus gnavus clade enriched in inflammatory bowel disease patients.</title>
        <authorList>
            <person name="Hall A.B."/>
            <person name="Yassour M."/>
            <person name="Sauk J."/>
            <person name="Garner A."/>
            <person name="Jiang X."/>
            <person name="Arthur T."/>
            <person name="Lagoudas G.K."/>
            <person name="Vatanen T."/>
            <person name="Fornelos N."/>
            <person name="Wilson R."/>
            <person name="Bertha M."/>
            <person name="Cohen M."/>
            <person name="Garber J."/>
            <person name="Khalili H."/>
            <person name="Gevers D."/>
            <person name="Ananthakrishnan A.N."/>
            <person name="Kugathasan S."/>
            <person name="Lander E.S."/>
            <person name="Blainey P."/>
            <person name="Vlamakis H."/>
            <person name="Xavier R.J."/>
            <person name="Huttenhower C."/>
        </authorList>
    </citation>
    <scope>NUCLEOTIDE SEQUENCE [LARGE SCALE GENOMIC DNA]</scope>
    <source>
        <strain evidence="1 4">RJX1124</strain>
        <strain evidence="2 3">RJX1128</strain>
    </source>
</reference>
<comment type="caution">
    <text evidence="2">The sequence shown here is derived from an EMBL/GenBank/DDBJ whole genome shotgun (WGS) entry which is preliminary data.</text>
</comment>
<name>A0A2N5Q175_MEDGN</name>
<evidence type="ECO:0000313" key="4">
    <source>
        <dbReference type="Proteomes" id="UP000234891"/>
    </source>
</evidence>
<dbReference type="Proteomes" id="UP000234891">
    <property type="component" value="Unassembled WGS sequence"/>
</dbReference>